<dbReference type="EMBL" id="JACEFB010000002">
    <property type="protein sequence ID" value="MBA2225394.1"/>
    <property type="molecule type" value="Genomic_DNA"/>
</dbReference>
<organism evidence="1 2">
    <name type="scientific">Thermogemmata fonticola</name>
    <dbReference type="NCBI Taxonomy" id="2755323"/>
    <lineage>
        <taxon>Bacteria</taxon>
        <taxon>Pseudomonadati</taxon>
        <taxon>Planctomycetota</taxon>
        <taxon>Planctomycetia</taxon>
        <taxon>Gemmatales</taxon>
        <taxon>Gemmataceae</taxon>
        <taxon>Thermogemmata</taxon>
    </lineage>
</organism>
<dbReference type="AlphaFoldDB" id="A0A7V8VCA7"/>
<evidence type="ECO:0000313" key="1">
    <source>
        <dbReference type="EMBL" id="MBA2225394.1"/>
    </source>
</evidence>
<keyword evidence="2" id="KW-1185">Reference proteome</keyword>
<comment type="caution">
    <text evidence="1">The sequence shown here is derived from an EMBL/GenBank/DDBJ whole genome shotgun (WGS) entry which is preliminary data.</text>
</comment>
<reference evidence="1 2" key="1">
    <citation type="submission" date="2020-07" db="EMBL/GenBank/DDBJ databases">
        <title>Thermogemmata thermophila gen. nov., sp. nov., a novel moderate thermophilic planctomycete from a Kamchatka hot spring.</title>
        <authorList>
            <person name="Elcheninov A.G."/>
            <person name="Podosokorskaya O.A."/>
            <person name="Kovaleva O.L."/>
            <person name="Novikov A."/>
            <person name="Bonch-Osmolovskaya E.A."/>
            <person name="Toshchakov S.V."/>
            <person name="Kublanov I.V."/>
        </authorList>
    </citation>
    <scope>NUCLEOTIDE SEQUENCE [LARGE SCALE GENOMIC DNA]</scope>
    <source>
        <strain evidence="1 2">2918</strain>
    </source>
</reference>
<dbReference type="Proteomes" id="UP000542342">
    <property type="component" value="Unassembled WGS sequence"/>
</dbReference>
<evidence type="ECO:0000313" key="2">
    <source>
        <dbReference type="Proteomes" id="UP000542342"/>
    </source>
</evidence>
<protein>
    <submittedName>
        <fullName evidence="1">Uncharacterized protein</fullName>
    </submittedName>
</protein>
<sequence>MSMSVWNVKDIRAGHRAIEIVKRFRGLIQLGLIPFNYPEENLAWISGLSGGQLPNQVKLLFTEHDNKREVIIRATETASPVWVTISESKVTAIKFGLLSDAEIERLIIQLLQP</sequence>
<gene>
    <name evidence="1" type="ORF">H0921_04360</name>
</gene>
<dbReference type="RefSeq" id="WP_194536821.1">
    <property type="nucleotide sequence ID" value="NZ_JACEFB010000002.1"/>
</dbReference>
<name>A0A7V8VCA7_9BACT</name>
<accession>A0A7V8VCA7</accession>
<proteinExistence type="predicted"/>